<dbReference type="InterPro" id="IPR003481">
    <property type="entry name" value="FliD_N"/>
</dbReference>
<dbReference type="EMBL" id="SLUI01000009">
    <property type="protein sequence ID" value="TCL36132.1"/>
    <property type="molecule type" value="Genomic_DNA"/>
</dbReference>
<sequence>MVMRTYGLSGSGMDVDQMVKDLMKARRASYDKVWQKKTQVEWKKQDVNTIYTLAQDFRNKTISDFKKQTNLSPKQVTSTNETVASATANADAANVSHSLIVQQLADGVKMSSSDSITDTTSDKTKGTLIEQFGYAAGDSFSLSVNGKTVKIDVTDTTTLSDVVSSINKADADVKANYDYTLDRFYLFSNKTGSTAAINFEGTNDKGIDFLFNKLKIGTSSDNLSTVGMTSQNTFSNGSDTIGTALGISSDFVLNIGKNGVNTPITITPADTIDSMLGKINGQLGAGAATLDSATGRITIKAVDINNGWSIAGGDDTGKDFLANKLGMKQLVQNGQNAIVKLDGVELRQSSNTFTVSGVTYTLKSTSFVDSANNPIPTNIGVQPDIDKTIANVQSFVDSYNTFMALIQKELKEDKYSDFAPLTDAQKADMKDSEIKAYEEKAKSGSLRRDPILTQMVSNLRLSFTEPITGLTGKYQSAVDIGIGTGKYFDDDGKLTTEATNGGKIYVTESDLRAALEEDPDVVFKIFGTPGDTQSSEGVANRLYDQMQTSLNRLKTEAGTPNVTDTTSNMAKSIASYKDQLYDMNNRLAQVEARYYKQFDAMEKALSNLSKQSAWLSQQLGG</sequence>
<comment type="subunit">
    <text evidence="2 5">Homopentamer.</text>
</comment>
<dbReference type="InterPro" id="IPR010809">
    <property type="entry name" value="FliD_C"/>
</dbReference>
<dbReference type="InterPro" id="IPR010810">
    <property type="entry name" value="Flagellin_hook_IN_motif"/>
</dbReference>
<comment type="similarity">
    <text evidence="1 5">Belongs to the FliD family.</text>
</comment>
<evidence type="ECO:0000256" key="1">
    <source>
        <dbReference type="ARBA" id="ARBA00009764"/>
    </source>
</evidence>
<gene>
    <name evidence="8" type="ORF">EV210_10981</name>
</gene>
<evidence type="ECO:0000259" key="6">
    <source>
        <dbReference type="Pfam" id="PF02465"/>
    </source>
</evidence>
<dbReference type="GO" id="GO:0005576">
    <property type="term" value="C:extracellular region"/>
    <property type="evidence" value="ECO:0007669"/>
    <property type="project" value="UniProtKB-SubCell"/>
</dbReference>
<dbReference type="Pfam" id="PF02465">
    <property type="entry name" value="FliD_N"/>
    <property type="match status" value="1"/>
</dbReference>
<dbReference type="GO" id="GO:0009421">
    <property type="term" value="C:bacterial-type flagellum filament cap"/>
    <property type="evidence" value="ECO:0007669"/>
    <property type="project" value="InterPro"/>
</dbReference>
<protein>
    <recommendedName>
        <fullName evidence="5">Flagellar hook-associated protein 2</fullName>
        <shortName evidence="5">HAP2</shortName>
    </recommendedName>
    <alternativeName>
        <fullName evidence="5">Flagellar cap protein</fullName>
    </alternativeName>
</protein>
<dbReference type="PANTHER" id="PTHR30288:SF0">
    <property type="entry name" value="FLAGELLAR HOOK-ASSOCIATED PROTEIN 2"/>
    <property type="match status" value="1"/>
</dbReference>
<keyword evidence="5" id="KW-0964">Secreted</keyword>
<dbReference type="GO" id="GO:0007155">
    <property type="term" value="P:cell adhesion"/>
    <property type="evidence" value="ECO:0007669"/>
    <property type="project" value="InterPro"/>
</dbReference>
<dbReference type="RefSeq" id="WP_132081804.1">
    <property type="nucleotide sequence ID" value="NZ_SLUI01000009.1"/>
</dbReference>
<evidence type="ECO:0000256" key="4">
    <source>
        <dbReference type="ARBA" id="ARBA00023143"/>
    </source>
</evidence>
<dbReference type="InterPro" id="IPR040026">
    <property type="entry name" value="FliD"/>
</dbReference>
<feature type="domain" description="Flagellar hook-associated protein 2 C-terminal" evidence="7">
    <location>
        <begin position="334"/>
        <end position="608"/>
    </location>
</feature>
<accession>A0A4R1PY02</accession>
<comment type="subcellular location">
    <subcellularLocation>
        <location evidence="5">Secreted</location>
    </subcellularLocation>
    <subcellularLocation>
        <location evidence="5">Bacterial flagellum</location>
    </subcellularLocation>
</comment>
<dbReference type="GO" id="GO:0071973">
    <property type="term" value="P:bacterial-type flagellum-dependent cell motility"/>
    <property type="evidence" value="ECO:0007669"/>
    <property type="project" value="TreeGrafter"/>
</dbReference>
<evidence type="ECO:0000256" key="5">
    <source>
        <dbReference type="RuleBase" id="RU362066"/>
    </source>
</evidence>
<keyword evidence="8" id="KW-0282">Flagellum</keyword>
<comment type="caution">
    <text evidence="8">The sequence shown here is derived from an EMBL/GenBank/DDBJ whole genome shotgun (WGS) entry which is preliminary data.</text>
</comment>
<evidence type="ECO:0000256" key="3">
    <source>
        <dbReference type="ARBA" id="ARBA00023054"/>
    </source>
</evidence>
<reference evidence="8 9" key="1">
    <citation type="submission" date="2019-03" db="EMBL/GenBank/DDBJ databases">
        <title>Genomic Encyclopedia of Type Strains, Phase IV (KMG-IV): sequencing the most valuable type-strain genomes for metagenomic binning, comparative biology and taxonomic classification.</title>
        <authorList>
            <person name="Goeker M."/>
        </authorList>
    </citation>
    <scope>NUCLEOTIDE SEQUENCE [LARGE SCALE GENOMIC DNA]</scope>
    <source>
        <strain evidence="8 9">DSM 15969</strain>
    </source>
</reference>
<dbReference type="Pfam" id="PF07196">
    <property type="entry name" value="Flagellin_IN"/>
    <property type="match status" value="1"/>
</dbReference>
<dbReference type="GO" id="GO:0009424">
    <property type="term" value="C:bacterial-type flagellum hook"/>
    <property type="evidence" value="ECO:0007669"/>
    <property type="project" value="UniProtKB-UniRule"/>
</dbReference>
<dbReference type="Proteomes" id="UP000295063">
    <property type="component" value="Unassembled WGS sequence"/>
</dbReference>
<evidence type="ECO:0000313" key="8">
    <source>
        <dbReference type="EMBL" id="TCL36132.1"/>
    </source>
</evidence>
<keyword evidence="4 5" id="KW-0975">Bacterial flagellum</keyword>
<keyword evidence="3" id="KW-0175">Coiled coil</keyword>
<dbReference type="Pfam" id="PF07195">
    <property type="entry name" value="FliD_C"/>
    <property type="match status" value="1"/>
</dbReference>
<name>A0A4R1PY02_9FIRM</name>
<feature type="domain" description="Flagellar hook-associated protein 2 N-terminal" evidence="6">
    <location>
        <begin position="11"/>
        <end position="106"/>
    </location>
</feature>
<keyword evidence="9" id="KW-1185">Reference proteome</keyword>
<dbReference type="OrthoDB" id="9776025at2"/>
<organism evidence="8 9">
    <name type="scientific">Anaerospora hongkongensis</name>
    <dbReference type="NCBI Taxonomy" id="244830"/>
    <lineage>
        <taxon>Bacteria</taxon>
        <taxon>Bacillati</taxon>
        <taxon>Bacillota</taxon>
        <taxon>Negativicutes</taxon>
        <taxon>Selenomonadales</taxon>
        <taxon>Sporomusaceae</taxon>
        <taxon>Anaerospora</taxon>
    </lineage>
</organism>
<keyword evidence="8" id="KW-0966">Cell projection</keyword>
<dbReference type="PANTHER" id="PTHR30288">
    <property type="entry name" value="FLAGELLAR CAP/ASSEMBLY PROTEIN FLID"/>
    <property type="match status" value="1"/>
</dbReference>
<proteinExistence type="inferred from homology"/>
<keyword evidence="8" id="KW-0969">Cilium</keyword>
<evidence type="ECO:0000259" key="7">
    <source>
        <dbReference type="Pfam" id="PF07195"/>
    </source>
</evidence>
<evidence type="ECO:0000256" key="2">
    <source>
        <dbReference type="ARBA" id="ARBA00011255"/>
    </source>
</evidence>
<dbReference type="AlphaFoldDB" id="A0A4R1PY02"/>
<comment type="function">
    <text evidence="5">Required for morphogenesis and for the elongation of the flagellar filament by facilitating polymerization of the flagellin monomers at the tip of growing filament. Forms a capping structure, which prevents flagellin subunits (transported through the central channel of the flagellum) from leaking out without polymerization at the distal end.</text>
</comment>
<evidence type="ECO:0000313" key="9">
    <source>
        <dbReference type="Proteomes" id="UP000295063"/>
    </source>
</evidence>